<evidence type="ECO:0000256" key="1">
    <source>
        <dbReference type="ARBA" id="ARBA00004651"/>
    </source>
</evidence>
<dbReference type="EMBL" id="JBHSMP010000011">
    <property type="protein sequence ID" value="MFC5428886.1"/>
    <property type="molecule type" value="Genomic_DNA"/>
</dbReference>
<feature type="transmembrane region" description="Helical" evidence="7">
    <location>
        <begin position="243"/>
        <end position="268"/>
    </location>
</feature>
<dbReference type="PANTHER" id="PTHR43124">
    <property type="entry name" value="PURINE EFFLUX PUMP PBUE"/>
    <property type="match status" value="1"/>
</dbReference>
<evidence type="ECO:0000256" key="3">
    <source>
        <dbReference type="ARBA" id="ARBA00022692"/>
    </source>
</evidence>
<evidence type="ECO:0000313" key="10">
    <source>
        <dbReference type="Proteomes" id="UP001596103"/>
    </source>
</evidence>
<name>A0ABW0J7H2_9BURK</name>
<dbReference type="PANTHER" id="PTHR43124:SF3">
    <property type="entry name" value="CHLORAMPHENICOL EFFLUX PUMP RV0191"/>
    <property type="match status" value="1"/>
</dbReference>
<organism evidence="9 10">
    <name type="scientific">Paraburkholderia denitrificans</name>
    <dbReference type="NCBI Taxonomy" id="694025"/>
    <lineage>
        <taxon>Bacteria</taxon>
        <taxon>Pseudomonadati</taxon>
        <taxon>Pseudomonadota</taxon>
        <taxon>Betaproteobacteria</taxon>
        <taxon>Burkholderiales</taxon>
        <taxon>Burkholderiaceae</taxon>
        <taxon>Paraburkholderia</taxon>
    </lineage>
</organism>
<accession>A0ABW0J7H2</accession>
<keyword evidence="2" id="KW-1003">Cell membrane</keyword>
<keyword evidence="4 7" id="KW-1133">Transmembrane helix</keyword>
<evidence type="ECO:0000256" key="6">
    <source>
        <dbReference type="SAM" id="MobiDB-lite"/>
    </source>
</evidence>
<feature type="compositionally biased region" description="Low complexity" evidence="6">
    <location>
        <begin position="387"/>
        <end position="398"/>
    </location>
</feature>
<gene>
    <name evidence="9" type="ORF">ACFPTO_08755</name>
</gene>
<feature type="transmembrane region" description="Helical" evidence="7">
    <location>
        <begin position="275"/>
        <end position="295"/>
    </location>
</feature>
<feature type="transmembrane region" description="Helical" evidence="7">
    <location>
        <begin position="165"/>
        <end position="192"/>
    </location>
</feature>
<feature type="transmembrane region" description="Helical" evidence="7">
    <location>
        <begin position="336"/>
        <end position="356"/>
    </location>
</feature>
<comment type="caution">
    <text evidence="9">The sequence shown here is derived from an EMBL/GenBank/DDBJ whole genome shotgun (WGS) entry which is preliminary data.</text>
</comment>
<feature type="transmembrane region" description="Helical" evidence="7">
    <location>
        <begin position="301"/>
        <end position="324"/>
    </location>
</feature>
<dbReference type="Pfam" id="PF07690">
    <property type="entry name" value="MFS_1"/>
    <property type="match status" value="1"/>
</dbReference>
<evidence type="ECO:0000256" key="4">
    <source>
        <dbReference type="ARBA" id="ARBA00022989"/>
    </source>
</evidence>
<dbReference type="SUPFAM" id="SSF103473">
    <property type="entry name" value="MFS general substrate transporter"/>
    <property type="match status" value="1"/>
</dbReference>
<dbReference type="PROSITE" id="PS50850">
    <property type="entry name" value="MFS"/>
    <property type="match status" value="1"/>
</dbReference>
<dbReference type="InterPro" id="IPR036259">
    <property type="entry name" value="MFS_trans_sf"/>
</dbReference>
<dbReference type="RefSeq" id="WP_377710871.1">
    <property type="nucleotide sequence ID" value="NZ_JBHSMP010000011.1"/>
</dbReference>
<proteinExistence type="predicted"/>
<evidence type="ECO:0000259" key="8">
    <source>
        <dbReference type="PROSITE" id="PS50850"/>
    </source>
</evidence>
<dbReference type="CDD" id="cd17324">
    <property type="entry name" value="MFS_NepI_like"/>
    <property type="match status" value="1"/>
</dbReference>
<evidence type="ECO:0000313" key="9">
    <source>
        <dbReference type="EMBL" id="MFC5428886.1"/>
    </source>
</evidence>
<dbReference type="Proteomes" id="UP001596103">
    <property type="component" value="Unassembled WGS sequence"/>
</dbReference>
<keyword evidence="10" id="KW-1185">Reference proteome</keyword>
<sequence length="410" mass="41734">MAQHNSTMRDWMAVAALAVGAFIVVTTELAPIGMLSGIADNFSQTPGRTGLVVTAYAWIGAVAALVAVLAVSGLQRRPLMVGLMLILALSNAVAAASSTFNMLLMARLFGALAHGAFWTMVGTLGAQLVSTRQVGRATAIIFGGVSAASVIGVPLVNLISNHGGWRVGFTCLAILSLITALALAVLLPRISGSEPLNRSVFKAVLSKTQLRRLYAIAAMAIVAHFAAFTFVEMLLSSRLHVSASSIAICLFAFGAAGIVGNFLCGALIDRHPKYLLGMALLSMSLCLIVIGSGIAGGTAVATILVFAWGMGIAMVFVSIQTAVIRVAGNAALPASAIYVAIFNGAIGTGALVGAGILDGWGIGLLCTGAAALSLISLAVVPRLQVTSAGGSTPGTASSVREAESTLERQA</sequence>
<keyword evidence="3 7" id="KW-0812">Transmembrane</keyword>
<feature type="transmembrane region" description="Helical" evidence="7">
    <location>
        <begin position="137"/>
        <end position="159"/>
    </location>
</feature>
<dbReference type="InterPro" id="IPR020846">
    <property type="entry name" value="MFS_dom"/>
</dbReference>
<feature type="transmembrane region" description="Helical" evidence="7">
    <location>
        <begin position="362"/>
        <end position="380"/>
    </location>
</feature>
<comment type="subcellular location">
    <subcellularLocation>
        <location evidence="1">Cell membrane</location>
        <topology evidence="1">Multi-pass membrane protein</topology>
    </subcellularLocation>
</comment>
<dbReference type="InterPro" id="IPR050189">
    <property type="entry name" value="MFS_Efflux_Transporters"/>
</dbReference>
<feature type="domain" description="Major facilitator superfamily (MFS) profile" evidence="8">
    <location>
        <begin position="13"/>
        <end position="388"/>
    </location>
</feature>
<feature type="transmembrane region" description="Helical" evidence="7">
    <location>
        <begin position="104"/>
        <end position="125"/>
    </location>
</feature>
<feature type="region of interest" description="Disordered" evidence="6">
    <location>
        <begin position="387"/>
        <end position="410"/>
    </location>
</feature>
<dbReference type="InterPro" id="IPR011701">
    <property type="entry name" value="MFS"/>
</dbReference>
<feature type="compositionally biased region" description="Basic and acidic residues" evidence="6">
    <location>
        <begin position="400"/>
        <end position="410"/>
    </location>
</feature>
<feature type="transmembrane region" description="Helical" evidence="7">
    <location>
        <begin position="79"/>
        <end position="98"/>
    </location>
</feature>
<reference evidence="10" key="1">
    <citation type="journal article" date="2019" name="Int. J. Syst. Evol. Microbiol.">
        <title>The Global Catalogue of Microorganisms (GCM) 10K type strain sequencing project: providing services to taxonomists for standard genome sequencing and annotation.</title>
        <authorList>
            <consortium name="The Broad Institute Genomics Platform"/>
            <consortium name="The Broad Institute Genome Sequencing Center for Infectious Disease"/>
            <person name="Wu L."/>
            <person name="Ma J."/>
        </authorList>
    </citation>
    <scope>NUCLEOTIDE SEQUENCE [LARGE SCALE GENOMIC DNA]</scope>
    <source>
        <strain evidence="10">CCUG 56042</strain>
    </source>
</reference>
<protein>
    <submittedName>
        <fullName evidence="9">MFS transporter</fullName>
    </submittedName>
</protein>
<evidence type="ECO:0000256" key="5">
    <source>
        <dbReference type="ARBA" id="ARBA00023136"/>
    </source>
</evidence>
<evidence type="ECO:0000256" key="2">
    <source>
        <dbReference type="ARBA" id="ARBA00022475"/>
    </source>
</evidence>
<feature type="transmembrane region" description="Helical" evidence="7">
    <location>
        <begin position="213"/>
        <end position="231"/>
    </location>
</feature>
<dbReference type="Gene3D" id="1.20.1250.20">
    <property type="entry name" value="MFS general substrate transporter like domains"/>
    <property type="match status" value="1"/>
</dbReference>
<feature type="transmembrane region" description="Helical" evidence="7">
    <location>
        <begin position="53"/>
        <end position="72"/>
    </location>
</feature>
<keyword evidence="5 7" id="KW-0472">Membrane</keyword>
<evidence type="ECO:0000256" key="7">
    <source>
        <dbReference type="SAM" id="Phobius"/>
    </source>
</evidence>